<feature type="region of interest" description="Disordered" evidence="10">
    <location>
        <begin position="1"/>
        <end position="20"/>
    </location>
</feature>
<comment type="subcellular location">
    <subcellularLocation>
        <location evidence="1">Nucleus</location>
        <location evidence="1">Nuclear pore complex</location>
    </subcellularLocation>
</comment>
<organism evidence="14 15">
    <name type="scientific">Leucosporidium creatinivorum</name>
    <dbReference type="NCBI Taxonomy" id="106004"/>
    <lineage>
        <taxon>Eukaryota</taxon>
        <taxon>Fungi</taxon>
        <taxon>Dikarya</taxon>
        <taxon>Basidiomycota</taxon>
        <taxon>Pucciniomycotina</taxon>
        <taxon>Microbotryomycetes</taxon>
        <taxon>Leucosporidiales</taxon>
        <taxon>Leucosporidium</taxon>
    </lineage>
</organism>
<dbReference type="Pfam" id="PF10487">
    <property type="entry name" value="Nup188_N"/>
    <property type="match status" value="1"/>
</dbReference>
<evidence type="ECO:0000256" key="8">
    <source>
        <dbReference type="ARBA" id="ARBA00038387"/>
    </source>
</evidence>
<reference evidence="14 15" key="1">
    <citation type="submission" date="2016-07" db="EMBL/GenBank/DDBJ databases">
        <title>Pervasive Adenine N6-methylation of Active Genes in Fungi.</title>
        <authorList>
            <consortium name="DOE Joint Genome Institute"/>
            <person name="Mondo S.J."/>
            <person name="Dannebaum R.O."/>
            <person name="Kuo R.C."/>
            <person name="Labutti K."/>
            <person name="Haridas S."/>
            <person name="Kuo A."/>
            <person name="Salamov A."/>
            <person name="Ahrendt S.R."/>
            <person name="Lipzen A."/>
            <person name="Sullivan W."/>
            <person name="Andreopoulos W.B."/>
            <person name="Clum A."/>
            <person name="Lindquist E."/>
            <person name="Daum C."/>
            <person name="Ramamoorthy G.K."/>
            <person name="Gryganskyi A."/>
            <person name="Culley D."/>
            <person name="Magnuson J.K."/>
            <person name="James T.Y."/>
            <person name="O'Malley M.A."/>
            <person name="Stajich J.E."/>
            <person name="Spatafora J.W."/>
            <person name="Visel A."/>
            <person name="Grigoriev I.V."/>
        </authorList>
    </citation>
    <scope>NUCLEOTIDE SEQUENCE [LARGE SCALE GENOMIC DNA]</scope>
    <source>
        <strain evidence="14 15">62-1032</strain>
    </source>
</reference>
<feature type="compositionally biased region" description="Polar residues" evidence="10">
    <location>
        <begin position="1"/>
        <end position="12"/>
    </location>
</feature>
<accession>A0A1Y2G1P2</accession>
<dbReference type="Proteomes" id="UP000193467">
    <property type="component" value="Unassembled WGS sequence"/>
</dbReference>
<keyword evidence="7" id="KW-0539">Nucleus</keyword>
<evidence type="ECO:0000313" key="15">
    <source>
        <dbReference type="Proteomes" id="UP000193467"/>
    </source>
</evidence>
<dbReference type="InterPro" id="IPR044840">
    <property type="entry name" value="Nup188"/>
</dbReference>
<evidence type="ECO:0000259" key="12">
    <source>
        <dbReference type="Pfam" id="PF18378"/>
    </source>
</evidence>
<comment type="similarity">
    <text evidence="8">Belongs to the Nup188 family.</text>
</comment>
<dbReference type="InterPro" id="IPR018864">
    <property type="entry name" value="Nucleoporin_Nup188_N"/>
</dbReference>
<evidence type="ECO:0000259" key="13">
    <source>
        <dbReference type="Pfam" id="PF21093"/>
    </source>
</evidence>
<evidence type="ECO:0000256" key="4">
    <source>
        <dbReference type="ARBA" id="ARBA00022927"/>
    </source>
</evidence>
<dbReference type="Pfam" id="PF18378">
    <property type="entry name" value="Nup188_C"/>
    <property type="match status" value="1"/>
</dbReference>
<dbReference type="InParanoid" id="A0A1Y2G1P2"/>
<keyword evidence="4" id="KW-0653">Protein transport</keyword>
<evidence type="ECO:0000259" key="11">
    <source>
        <dbReference type="Pfam" id="PF10487"/>
    </source>
</evidence>
<protein>
    <recommendedName>
        <fullName evidence="9">Nucleoporin NUP188</fullName>
    </recommendedName>
</protein>
<name>A0A1Y2G1P2_9BASI</name>
<evidence type="ECO:0000256" key="7">
    <source>
        <dbReference type="ARBA" id="ARBA00023242"/>
    </source>
</evidence>
<dbReference type="OrthoDB" id="102511at2759"/>
<evidence type="ECO:0000256" key="10">
    <source>
        <dbReference type="SAM" id="MobiDB-lite"/>
    </source>
</evidence>
<evidence type="ECO:0000256" key="5">
    <source>
        <dbReference type="ARBA" id="ARBA00023010"/>
    </source>
</evidence>
<dbReference type="InterPro" id="IPR041634">
    <property type="entry name" value="Nup188_C"/>
</dbReference>
<keyword evidence="6" id="KW-0906">Nuclear pore complex</keyword>
<proteinExistence type="inferred from homology"/>
<gene>
    <name evidence="14" type="ORF">BCR35DRAFT_301193</name>
</gene>
<dbReference type="InterPro" id="IPR048883">
    <property type="entry name" value="Nup188_N-subdom_III"/>
</dbReference>
<dbReference type="EMBL" id="MCGR01000008">
    <property type="protein sequence ID" value="ORY88839.1"/>
    <property type="molecule type" value="Genomic_DNA"/>
</dbReference>
<dbReference type="Gene3D" id="1.25.10.70">
    <property type="match status" value="1"/>
</dbReference>
<dbReference type="PANTHER" id="PTHR31431">
    <property type="entry name" value="NUCLEOPORIN NUP188 HOMOLOG"/>
    <property type="match status" value="1"/>
</dbReference>
<dbReference type="STRING" id="106004.A0A1Y2G1P2"/>
<evidence type="ECO:0000256" key="2">
    <source>
        <dbReference type="ARBA" id="ARBA00022448"/>
    </source>
</evidence>
<evidence type="ECO:0000256" key="3">
    <source>
        <dbReference type="ARBA" id="ARBA00022816"/>
    </source>
</evidence>
<comment type="caution">
    <text evidence="14">The sequence shown here is derived from an EMBL/GenBank/DDBJ whole genome shotgun (WGS) entry which is preliminary data.</text>
</comment>
<dbReference type="GO" id="GO:0051028">
    <property type="term" value="P:mRNA transport"/>
    <property type="evidence" value="ECO:0007669"/>
    <property type="project" value="UniProtKB-KW"/>
</dbReference>
<dbReference type="PANTHER" id="PTHR31431:SF1">
    <property type="entry name" value="NUCLEOPORIN NUP188"/>
    <property type="match status" value="1"/>
</dbReference>
<feature type="domain" description="Nuclear pore protein Nup188 C-terminal" evidence="12">
    <location>
        <begin position="1475"/>
        <end position="1698"/>
    </location>
</feature>
<evidence type="ECO:0000313" key="14">
    <source>
        <dbReference type="EMBL" id="ORY88839.1"/>
    </source>
</evidence>
<evidence type="ECO:0000256" key="6">
    <source>
        <dbReference type="ARBA" id="ARBA00023132"/>
    </source>
</evidence>
<sequence length="2004" mass="217580">MFKSSPLANASSIAPGDDEPLHMPFSTAHYLLERSSNGALSPQVSQFLTKHLAQLKAPSNPFPRADKAKKELATGQLQLVGGGKAKVDKDEQIVALDVAQRFDMDEAESLVALRTVHEGKQADKLTEDDWHSLTAYVFEERRAVIAIVQWLIRIQECGDPEDEGCALATELLPSILTDNFTEILLDSFVARTQAPLPDPIRSSKEHSLFWTKELIREQKALLELVFLVFYFPLPADGPRLIQVLDVIAKTEWGQRQEMFGYFDKETQSLVREIGDLLQIIAIEAFNLEAAMQQDYPIPAPGEKDLDPKSVYHADNLRTINERVEALVRLDGEKSSPVLLGWAFLLSRVTNSLVDRGVPEAYHDFATQALRVEGSSSASRTSAQPLFQLYAAHALAPSSSLFPTLLSTLSSTLLVSPPLVSLSSEPNVIGYLSVIRGLVSSLPLLIRLSFLSSEQFASFTEVFSSLFGNSASAELCAGFWRDNDGDEDGMDLPRSTQSVAEAEIVALAQSRFPVQFGGLVSIVRALCAGVAGSLSNVDAEESLEDDETALVARRCATSAFRYLAHLPSLTHIVPSAPSVAPLPYEIATYPEISYRATRPIPVSRSLSIPVGTTGRLVSPEGSKPVVVAWELEWSGWKLFGDVLEGYANVRKTAASADVFGGEASTSALPIEWESDEEQERDVIAVLDIFRITLRNDPSLGKSLVEHLESSTAKGPRYDFVEILFKILERALSVSRNIPTKLVSSLLDLISALLPTYPGGCWTFLRGSTLLFPSTSTSAGWNQDASRHAILQSEKLAGLYPITLSLLSLVRALVLEEQVASCTVGPDFRDIKQGVLVRALSWVRDEVWPAYSSWRFVDLAEKYEMANRMVSIYRLVLEDGELSPTTAQGQFNPIATVVVESLLTRATVGQLVPLLSIIAAGPEPIITLRKAMRYADAQVSEDLVEGSLELVRKLLRIRRRISGSTSSLLEKLALSQTMPEGLTHSTTSSGGRGELLETLSRYTIAPIDTKASIQATKVITLLCLGSSEWQPRPPSLIALLGGSEKAENLVTAILAIASDPLADENLQVAIWDLISAIVETQPGLAILLVTGRHYPFGADAVRQDKGKGKATSQEVVSAAEESARALAKTLAPPPFKPLPRTAVGVALETVGTWDDSWKAHPALLAAVMRFFDFAFQHLVDYGTALDDFRGRTEPWEQFVKIAFKSPGEGEPDDDEGTRTYCHRMMAKAHAVRILALDIQFAMTRPKPEGTTSAKALLKALASQAQLSSALHAAVETSCAPNLHAGIFDIVHESFPGVDVDALRLPPSSHPLDDSREYGSGYLYSLPVLRRKLDGFIAEHASMVQLDDLSDVIHQVSLLNLNFAMVDAQISNTRSWRQLLEIVLPLIRRDAAASATLLEVTPDLVAKQVADEERDGKIILAVQDERLSILLTLVEVLQGLSATKAKDKLVNLLDEVSRIFASPTLQPLESVARRTTHSFHLTLFRIAYFVFRKLNSFGSIGRDFFSAEQKSSLGQSTEIILRVMLMATRDIFVLARARKDREIEQDLSLAVSVVSQIVASPFVPSPSVWLAHCQSVDLFRCAFEVFVYMEHLGDGRPLYAQHVLDLCLAMAASTPRAAELMALEGLMTALTNNALTASAEAGVIRVLSEEGGGRTAQHELWTSMLALVVSLISALGESTQFVEQEVTGFVRLYGAQIAAALSWDTETSLTLPGLEELSTALSLMHGLIHRSSVSASSTRKPAAGSPAAATAEVAGHFAEQALNLLQHIVYAILHPNHLANLIEPTSPEERAWIEKDTSAMDAGEDLGKKPVVAGVTLALVQLARVIVDSLLGYTKALETLLREPSEWRVDRAIVMPTAAVSSNQKTSIGTFFDLASFCQDTLRAAAPAPPADTTPSPASALTPLPPYSAALMRQNASQILEGILVVSATQLALWMFTDAPSSASASAADVRRATATMRREITTELSGDLVAVLEKASGGKGGKEAVGVSGELLKVLKSFAQARLVEE</sequence>
<dbReference type="GO" id="GO:0017056">
    <property type="term" value="F:structural constituent of nuclear pore"/>
    <property type="evidence" value="ECO:0007669"/>
    <property type="project" value="InterPro"/>
</dbReference>
<dbReference type="GO" id="GO:0006606">
    <property type="term" value="P:protein import into nucleus"/>
    <property type="evidence" value="ECO:0007669"/>
    <property type="project" value="TreeGrafter"/>
</dbReference>
<feature type="domain" description="Nucleoporin Nup188 N-terminal" evidence="11">
    <location>
        <begin position="43"/>
        <end position="455"/>
    </location>
</feature>
<evidence type="ECO:0000256" key="1">
    <source>
        <dbReference type="ARBA" id="ARBA00004567"/>
    </source>
</evidence>
<keyword evidence="15" id="KW-1185">Reference proteome</keyword>
<evidence type="ECO:0000256" key="9">
    <source>
        <dbReference type="ARBA" id="ARBA00040174"/>
    </source>
</evidence>
<dbReference type="GO" id="GO:0044611">
    <property type="term" value="C:nuclear pore inner ring"/>
    <property type="evidence" value="ECO:0007669"/>
    <property type="project" value="TreeGrafter"/>
</dbReference>
<keyword evidence="3" id="KW-0509">mRNA transport</keyword>
<dbReference type="Pfam" id="PF21093">
    <property type="entry name" value="Nup188_N-subdom_III"/>
    <property type="match status" value="1"/>
</dbReference>
<keyword evidence="5" id="KW-0811">Translocation</keyword>
<dbReference type="GO" id="GO:0006405">
    <property type="term" value="P:RNA export from nucleus"/>
    <property type="evidence" value="ECO:0007669"/>
    <property type="project" value="TreeGrafter"/>
</dbReference>
<feature type="domain" description="Nucleoporin Nup188 N-terminal subdomain III" evidence="13">
    <location>
        <begin position="625"/>
        <end position="1090"/>
    </location>
</feature>
<keyword evidence="2" id="KW-0813">Transport</keyword>
<dbReference type="FunCoup" id="A0A1Y2G1P2">
    <property type="interactions" value="60"/>
</dbReference>